<dbReference type="HOGENOM" id="CLU_056857_0_0_1"/>
<feature type="signal peptide" evidence="4">
    <location>
        <begin position="1"/>
        <end position="24"/>
    </location>
</feature>
<keyword evidence="2" id="KW-0677">Repeat</keyword>
<dbReference type="KEGG" id="gtt:GUITHDRAFT_89338"/>
<evidence type="ECO:0000313" key="5">
    <source>
        <dbReference type="EMBL" id="EKX38544.1"/>
    </source>
</evidence>
<dbReference type="InterPro" id="IPR001611">
    <property type="entry name" value="Leu-rich_rpt"/>
</dbReference>
<dbReference type="EnsemblProtists" id="EKX38544">
    <property type="protein sequence ID" value="EKX38544"/>
    <property type="gene ID" value="GUITHDRAFT_89338"/>
</dbReference>
<keyword evidence="1" id="KW-0433">Leucine-rich repeat</keyword>
<dbReference type="FunFam" id="3.80.10.10:FF:001164">
    <property type="entry name" value="GH01279p"/>
    <property type="match status" value="1"/>
</dbReference>
<dbReference type="Pfam" id="PF13855">
    <property type="entry name" value="LRR_8"/>
    <property type="match status" value="2"/>
</dbReference>
<feature type="compositionally biased region" description="Polar residues" evidence="3">
    <location>
        <begin position="348"/>
        <end position="360"/>
    </location>
</feature>
<feature type="region of interest" description="Disordered" evidence="3">
    <location>
        <begin position="348"/>
        <end position="374"/>
    </location>
</feature>
<dbReference type="SUPFAM" id="SSF52058">
    <property type="entry name" value="L domain-like"/>
    <property type="match status" value="1"/>
</dbReference>
<proteinExistence type="predicted"/>
<dbReference type="PANTHER" id="PTHR45712:SF22">
    <property type="entry name" value="INSULIN-LIKE GROWTH FACTOR-BINDING PROTEIN COMPLEX ACID LABILE SUBUNIT"/>
    <property type="match status" value="1"/>
</dbReference>
<feature type="chain" id="PRO_5008770386" evidence="4">
    <location>
        <begin position="25"/>
        <end position="405"/>
    </location>
</feature>
<evidence type="ECO:0000256" key="3">
    <source>
        <dbReference type="SAM" id="MobiDB-lite"/>
    </source>
</evidence>
<dbReference type="InterPro" id="IPR003591">
    <property type="entry name" value="Leu-rich_rpt_typical-subtyp"/>
</dbReference>
<dbReference type="InterPro" id="IPR032675">
    <property type="entry name" value="LRR_dom_sf"/>
</dbReference>
<evidence type="ECO:0000256" key="4">
    <source>
        <dbReference type="SAM" id="SignalP"/>
    </source>
</evidence>
<gene>
    <name evidence="5" type="ORF">GUITHDRAFT_89338</name>
</gene>
<organism evidence="5">
    <name type="scientific">Guillardia theta (strain CCMP2712)</name>
    <name type="common">Cryptophyte</name>
    <dbReference type="NCBI Taxonomy" id="905079"/>
    <lineage>
        <taxon>Eukaryota</taxon>
        <taxon>Cryptophyceae</taxon>
        <taxon>Pyrenomonadales</taxon>
        <taxon>Geminigeraceae</taxon>
        <taxon>Guillardia</taxon>
    </lineage>
</organism>
<keyword evidence="7" id="KW-1185">Reference proteome</keyword>
<accession>L1IRL6</accession>
<dbReference type="GeneID" id="17295247"/>
<dbReference type="RefSeq" id="XP_005825524.1">
    <property type="nucleotide sequence ID" value="XM_005825467.1"/>
</dbReference>
<dbReference type="GO" id="GO:0005615">
    <property type="term" value="C:extracellular space"/>
    <property type="evidence" value="ECO:0007669"/>
    <property type="project" value="TreeGrafter"/>
</dbReference>
<dbReference type="eggNOG" id="KOG0619">
    <property type="taxonomic scope" value="Eukaryota"/>
</dbReference>
<evidence type="ECO:0000256" key="2">
    <source>
        <dbReference type="ARBA" id="ARBA00022737"/>
    </source>
</evidence>
<name>L1IRL6_GUITC</name>
<reference evidence="6" key="3">
    <citation type="submission" date="2016-03" db="UniProtKB">
        <authorList>
            <consortium name="EnsemblProtists"/>
        </authorList>
    </citation>
    <scope>IDENTIFICATION</scope>
</reference>
<keyword evidence="4" id="KW-0732">Signal</keyword>
<reference evidence="5 7" key="1">
    <citation type="journal article" date="2012" name="Nature">
        <title>Algal genomes reveal evolutionary mosaicism and the fate of nucleomorphs.</title>
        <authorList>
            <consortium name="DOE Joint Genome Institute"/>
            <person name="Curtis B.A."/>
            <person name="Tanifuji G."/>
            <person name="Burki F."/>
            <person name="Gruber A."/>
            <person name="Irimia M."/>
            <person name="Maruyama S."/>
            <person name="Arias M.C."/>
            <person name="Ball S.G."/>
            <person name="Gile G.H."/>
            <person name="Hirakawa Y."/>
            <person name="Hopkins J.F."/>
            <person name="Kuo A."/>
            <person name="Rensing S.A."/>
            <person name="Schmutz J."/>
            <person name="Symeonidi A."/>
            <person name="Elias M."/>
            <person name="Eveleigh R.J."/>
            <person name="Herman E.K."/>
            <person name="Klute M.J."/>
            <person name="Nakayama T."/>
            <person name="Obornik M."/>
            <person name="Reyes-Prieto A."/>
            <person name="Armbrust E.V."/>
            <person name="Aves S.J."/>
            <person name="Beiko R.G."/>
            <person name="Coutinho P."/>
            <person name="Dacks J.B."/>
            <person name="Durnford D.G."/>
            <person name="Fast N.M."/>
            <person name="Green B.R."/>
            <person name="Grisdale C.J."/>
            <person name="Hempel F."/>
            <person name="Henrissat B."/>
            <person name="Hoppner M.P."/>
            <person name="Ishida K."/>
            <person name="Kim E."/>
            <person name="Koreny L."/>
            <person name="Kroth P.G."/>
            <person name="Liu Y."/>
            <person name="Malik S.B."/>
            <person name="Maier U.G."/>
            <person name="McRose D."/>
            <person name="Mock T."/>
            <person name="Neilson J.A."/>
            <person name="Onodera N.T."/>
            <person name="Poole A.M."/>
            <person name="Pritham E.J."/>
            <person name="Richards T.A."/>
            <person name="Rocap G."/>
            <person name="Roy S.W."/>
            <person name="Sarai C."/>
            <person name="Schaack S."/>
            <person name="Shirato S."/>
            <person name="Slamovits C.H."/>
            <person name="Spencer D.F."/>
            <person name="Suzuki S."/>
            <person name="Worden A.Z."/>
            <person name="Zauner S."/>
            <person name="Barry K."/>
            <person name="Bell C."/>
            <person name="Bharti A.K."/>
            <person name="Crow J.A."/>
            <person name="Grimwood J."/>
            <person name="Kramer R."/>
            <person name="Lindquist E."/>
            <person name="Lucas S."/>
            <person name="Salamov A."/>
            <person name="McFadden G.I."/>
            <person name="Lane C.E."/>
            <person name="Keeling P.J."/>
            <person name="Gray M.W."/>
            <person name="Grigoriev I.V."/>
            <person name="Archibald J.M."/>
        </authorList>
    </citation>
    <scope>NUCLEOTIDE SEQUENCE</scope>
    <source>
        <strain evidence="5 7">CCMP2712</strain>
    </source>
</reference>
<evidence type="ECO:0000313" key="6">
    <source>
        <dbReference type="EnsemblProtists" id="EKX38544"/>
    </source>
</evidence>
<dbReference type="PaxDb" id="55529-EKX38544"/>
<dbReference type="SMART" id="SM00369">
    <property type="entry name" value="LRR_TYP"/>
    <property type="match status" value="9"/>
</dbReference>
<dbReference type="EMBL" id="JH993047">
    <property type="protein sequence ID" value="EKX38544.1"/>
    <property type="molecule type" value="Genomic_DNA"/>
</dbReference>
<evidence type="ECO:0000313" key="7">
    <source>
        <dbReference type="Proteomes" id="UP000011087"/>
    </source>
</evidence>
<dbReference type="OrthoDB" id="1055097at2759"/>
<dbReference type="Gene3D" id="3.80.10.10">
    <property type="entry name" value="Ribonuclease Inhibitor"/>
    <property type="match status" value="3"/>
</dbReference>
<dbReference type="PANTHER" id="PTHR45712">
    <property type="entry name" value="AGAP008170-PA"/>
    <property type="match status" value="1"/>
</dbReference>
<dbReference type="Proteomes" id="UP000011087">
    <property type="component" value="Unassembled WGS sequence"/>
</dbReference>
<dbReference type="AlphaFoldDB" id="L1IRL6"/>
<protein>
    <submittedName>
        <fullName evidence="5 6">Uncharacterized protein</fullName>
    </submittedName>
</protein>
<dbReference type="InterPro" id="IPR050333">
    <property type="entry name" value="SLRP"/>
</dbReference>
<dbReference type="OMA" id="HCNLREI"/>
<evidence type="ECO:0000256" key="1">
    <source>
        <dbReference type="ARBA" id="ARBA00022614"/>
    </source>
</evidence>
<sequence>MRRMLCACVLWAVLGAWICPKAEAASSVSCGGCTFHVSDEGLLWREGSCADSCTGGLSLTSLEIRNITNGTFHGLSSLRLIQLGQNKLQSLPAGIFEGLSSVEQIHIPNNMLYTLPAGIFDGLSSLQSLQFHDNQLQSLPAGIFDGLSSLKDLGFYRNKLESLPAGIFHGRSNLLGIHFDFNQLKSLPAGIFDGLSSLQKIDLAANKLSCVSSRAFAGLSSLFFLNLEGNNLLDSPTCGHFTCTTIRSQDCLLGMCCLYLDNNQLSSLPDGKFDKLTSLRRLHLDNKNLESLSVGIVDELSSLECWAFREQPVHPHSRPGPLWPLLSDPCHGLHKSFASEFLAGSCQHQSRPVHPQNPSDGSLADDSSRSHRHYSCIPDSPTSFPLCTRKQEHCQSMRNLRPRPS</sequence>
<reference evidence="7" key="2">
    <citation type="submission" date="2012-11" db="EMBL/GenBank/DDBJ databases">
        <authorList>
            <person name="Kuo A."/>
            <person name="Curtis B.A."/>
            <person name="Tanifuji G."/>
            <person name="Burki F."/>
            <person name="Gruber A."/>
            <person name="Irimia M."/>
            <person name="Maruyama S."/>
            <person name="Arias M.C."/>
            <person name="Ball S.G."/>
            <person name="Gile G.H."/>
            <person name="Hirakawa Y."/>
            <person name="Hopkins J.F."/>
            <person name="Rensing S.A."/>
            <person name="Schmutz J."/>
            <person name="Symeonidi A."/>
            <person name="Elias M."/>
            <person name="Eveleigh R.J."/>
            <person name="Herman E.K."/>
            <person name="Klute M.J."/>
            <person name="Nakayama T."/>
            <person name="Obornik M."/>
            <person name="Reyes-Prieto A."/>
            <person name="Armbrust E.V."/>
            <person name="Aves S.J."/>
            <person name="Beiko R.G."/>
            <person name="Coutinho P."/>
            <person name="Dacks J.B."/>
            <person name="Durnford D.G."/>
            <person name="Fast N.M."/>
            <person name="Green B.R."/>
            <person name="Grisdale C."/>
            <person name="Hempe F."/>
            <person name="Henrissat B."/>
            <person name="Hoppner M.P."/>
            <person name="Ishida K.-I."/>
            <person name="Kim E."/>
            <person name="Koreny L."/>
            <person name="Kroth P.G."/>
            <person name="Liu Y."/>
            <person name="Malik S.-B."/>
            <person name="Maier U.G."/>
            <person name="McRose D."/>
            <person name="Mock T."/>
            <person name="Neilson J.A."/>
            <person name="Onodera N.T."/>
            <person name="Poole A.M."/>
            <person name="Pritham E.J."/>
            <person name="Richards T.A."/>
            <person name="Rocap G."/>
            <person name="Roy S.W."/>
            <person name="Sarai C."/>
            <person name="Schaack S."/>
            <person name="Shirato S."/>
            <person name="Slamovits C.H."/>
            <person name="Spencer D.F."/>
            <person name="Suzuki S."/>
            <person name="Worden A.Z."/>
            <person name="Zauner S."/>
            <person name="Barry K."/>
            <person name="Bell C."/>
            <person name="Bharti A.K."/>
            <person name="Crow J.A."/>
            <person name="Grimwood J."/>
            <person name="Kramer R."/>
            <person name="Lindquist E."/>
            <person name="Lucas S."/>
            <person name="Salamov A."/>
            <person name="McFadden G.I."/>
            <person name="Lane C.E."/>
            <person name="Keeling P.J."/>
            <person name="Gray M.W."/>
            <person name="Grigoriev I.V."/>
            <person name="Archibald J.M."/>
        </authorList>
    </citation>
    <scope>NUCLEOTIDE SEQUENCE</scope>
    <source>
        <strain evidence="7">CCMP2712</strain>
    </source>
</reference>
<dbReference type="STRING" id="905079.L1IRL6"/>